<evidence type="ECO:0000256" key="2">
    <source>
        <dbReference type="ARBA" id="ARBA00007069"/>
    </source>
</evidence>
<dbReference type="InterPro" id="IPR000515">
    <property type="entry name" value="MetI-like"/>
</dbReference>
<dbReference type="Pfam" id="PF00528">
    <property type="entry name" value="BPD_transp_1"/>
    <property type="match status" value="1"/>
</dbReference>
<evidence type="ECO:0000256" key="7">
    <source>
        <dbReference type="ARBA" id="ARBA00022989"/>
    </source>
</evidence>
<feature type="transmembrane region" description="Helical" evidence="9">
    <location>
        <begin position="177"/>
        <end position="196"/>
    </location>
</feature>
<evidence type="ECO:0000256" key="1">
    <source>
        <dbReference type="ARBA" id="ARBA00004651"/>
    </source>
</evidence>
<evidence type="ECO:0000256" key="5">
    <source>
        <dbReference type="ARBA" id="ARBA00022592"/>
    </source>
</evidence>
<accession>A0A6J6QU80</accession>
<feature type="transmembrane region" description="Helical" evidence="9">
    <location>
        <begin position="29"/>
        <end position="54"/>
    </location>
</feature>
<dbReference type="GO" id="GO:0005315">
    <property type="term" value="F:phosphate transmembrane transporter activity"/>
    <property type="evidence" value="ECO:0007669"/>
    <property type="project" value="InterPro"/>
</dbReference>
<evidence type="ECO:0000256" key="8">
    <source>
        <dbReference type="ARBA" id="ARBA00023136"/>
    </source>
</evidence>
<name>A0A6J6QU80_9ZZZZ</name>
<keyword evidence="6 9" id="KW-0812">Transmembrane</keyword>
<feature type="transmembrane region" description="Helical" evidence="9">
    <location>
        <begin position="81"/>
        <end position="111"/>
    </location>
</feature>
<evidence type="ECO:0000256" key="9">
    <source>
        <dbReference type="SAM" id="Phobius"/>
    </source>
</evidence>
<protein>
    <submittedName>
        <fullName evidence="11">Unannotated protein</fullName>
    </submittedName>
</protein>
<proteinExistence type="inferred from homology"/>
<feature type="domain" description="ABC transmembrane type-1" evidence="10">
    <location>
        <begin position="87"/>
        <end position="315"/>
    </location>
</feature>
<keyword evidence="3" id="KW-0813">Transport</keyword>
<evidence type="ECO:0000256" key="6">
    <source>
        <dbReference type="ARBA" id="ARBA00022692"/>
    </source>
</evidence>
<dbReference type="EMBL" id="CAEZXS010000265">
    <property type="protein sequence ID" value="CAB4715351.1"/>
    <property type="molecule type" value="Genomic_DNA"/>
</dbReference>
<dbReference type="GO" id="GO:0005886">
    <property type="term" value="C:plasma membrane"/>
    <property type="evidence" value="ECO:0007669"/>
    <property type="project" value="UniProtKB-SubCell"/>
</dbReference>
<evidence type="ECO:0000259" key="10">
    <source>
        <dbReference type="PROSITE" id="PS50928"/>
    </source>
</evidence>
<evidence type="ECO:0000313" key="11">
    <source>
        <dbReference type="EMBL" id="CAB4715351.1"/>
    </source>
</evidence>
<comment type="similarity">
    <text evidence="2">Belongs to the binding-protein-dependent transport system permease family. CysTW subfamily.</text>
</comment>
<sequence length="326" mass="34286">MALTTPDLQALEEQVPRDIARTMTRGDRIFRTLCASAAAVSLFIIGGTALFLAIKSIPALQEAGLVSFFTTSVWNPTVGDFGVLGLLIGTIIIATVSLLVAVPLAIGLALFINEYSPARIRRILTSSVDLLAAMPSIIFGMWGFFALQAPLVGVASWLNLHLSAIPFFRLSEPDAPLLRSSFIVGTVVALMIVPIITSVSRDVMAQCPRSQCEAALALGGSRWGMIKEVLLPFGKAGITGAVLLGFGRALGETIAVALIIAFTIEANPYVLEQGGGSIASLIAIKFPEAQDLEISALIAAGLALFGMTLLVNLGARAIVRRTQIAA</sequence>
<dbReference type="SUPFAM" id="SSF161098">
    <property type="entry name" value="MetI-like"/>
    <property type="match status" value="1"/>
</dbReference>
<keyword evidence="5" id="KW-0592">Phosphate transport</keyword>
<dbReference type="InterPro" id="IPR035906">
    <property type="entry name" value="MetI-like_sf"/>
</dbReference>
<gene>
    <name evidence="11" type="ORF">UFOPK2582_01639</name>
</gene>
<keyword evidence="8 9" id="KW-0472">Membrane</keyword>
<keyword evidence="4" id="KW-1003">Cell membrane</keyword>
<dbReference type="PANTHER" id="PTHR30425:SF1">
    <property type="entry name" value="PHOSPHATE TRANSPORT SYSTEM PERMEASE PROTEIN PSTC"/>
    <property type="match status" value="1"/>
</dbReference>
<dbReference type="PANTHER" id="PTHR30425">
    <property type="entry name" value="PHOSPHATE TRANSPORT SYSTEM PERMEASE PROTEIN PST"/>
    <property type="match status" value="1"/>
</dbReference>
<evidence type="ECO:0000256" key="3">
    <source>
        <dbReference type="ARBA" id="ARBA00022448"/>
    </source>
</evidence>
<keyword evidence="7 9" id="KW-1133">Transmembrane helix</keyword>
<dbReference type="Gene3D" id="1.10.3720.10">
    <property type="entry name" value="MetI-like"/>
    <property type="match status" value="1"/>
</dbReference>
<dbReference type="InterPro" id="IPR011864">
    <property type="entry name" value="Phosphate_PstC"/>
</dbReference>
<reference evidence="11" key="1">
    <citation type="submission" date="2020-05" db="EMBL/GenBank/DDBJ databases">
        <authorList>
            <person name="Chiriac C."/>
            <person name="Salcher M."/>
            <person name="Ghai R."/>
            <person name="Kavagutti S V."/>
        </authorList>
    </citation>
    <scope>NUCLEOTIDE SEQUENCE</scope>
</reference>
<dbReference type="PROSITE" id="PS50928">
    <property type="entry name" value="ABC_TM1"/>
    <property type="match status" value="1"/>
</dbReference>
<feature type="transmembrane region" description="Helical" evidence="9">
    <location>
        <begin position="123"/>
        <end position="145"/>
    </location>
</feature>
<dbReference type="GO" id="GO:0006817">
    <property type="term" value="P:phosphate ion transport"/>
    <property type="evidence" value="ECO:0007669"/>
    <property type="project" value="UniProtKB-KW"/>
</dbReference>
<comment type="subcellular location">
    <subcellularLocation>
        <location evidence="1">Cell membrane</location>
        <topology evidence="1">Multi-pass membrane protein</topology>
    </subcellularLocation>
</comment>
<organism evidence="11">
    <name type="scientific">freshwater metagenome</name>
    <dbReference type="NCBI Taxonomy" id="449393"/>
    <lineage>
        <taxon>unclassified sequences</taxon>
        <taxon>metagenomes</taxon>
        <taxon>ecological metagenomes</taxon>
    </lineage>
</organism>
<feature type="transmembrane region" description="Helical" evidence="9">
    <location>
        <begin position="294"/>
        <end position="315"/>
    </location>
</feature>
<dbReference type="InterPro" id="IPR051124">
    <property type="entry name" value="Phosphate_Transport_Permease"/>
</dbReference>
<dbReference type="NCBIfam" id="TIGR02138">
    <property type="entry name" value="phosphate_pstC"/>
    <property type="match status" value="1"/>
</dbReference>
<evidence type="ECO:0000256" key="4">
    <source>
        <dbReference type="ARBA" id="ARBA00022475"/>
    </source>
</evidence>
<dbReference type="CDD" id="cd06261">
    <property type="entry name" value="TM_PBP2"/>
    <property type="match status" value="1"/>
</dbReference>
<dbReference type="AlphaFoldDB" id="A0A6J6QU80"/>